<evidence type="ECO:0000313" key="3">
    <source>
        <dbReference type="Proteomes" id="UP000041254"/>
    </source>
</evidence>
<dbReference type="VEuPathDB" id="CryptoDB:Vbra_532"/>
<dbReference type="Proteomes" id="UP000041254">
    <property type="component" value="Unassembled WGS sequence"/>
</dbReference>
<dbReference type="EMBL" id="CDMY01000758">
    <property type="protein sequence ID" value="CEM32501.1"/>
    <property type="molecule type" value="Genomic_DNA"/>
</dbReference>
<organism evidence="2 3">
    <name type="scientific">Vitrella brassicaformis (strain CCMP3155)</name>
    <dbReference type="NCBI Taxonomy" id="1169540"/>
    <lineage>
        <taxon>Eukaryota</taxon>
        <taxon>Sar</taxon>
        <taxon>Alveolata</taxon>
        <taxon>Colpodellida</taxon>
        <taxon>Vitrellaceae</taxon>
        <taxon>Vitrella</taxon>
    </lineage>
</organism>
<gene>
    <name evidence="2" type="ORF">Vbra_532</name>
</gene>
<dbReference type="AlphaFoldDB" id="A0A0G4GQ45"/>
<feature type="region of interest" description="Disordered" evidence="1">
    <location>
        <begin position="105"/>
        <end position="126"/>
    </location>
</feature>
<accession>A0A0G4GQ45</accession>
<name>A0A0G4GQ45_VITBC</name>
<sequence>MLIYRCSLQPLGVPLLAYKDLPAPFPTMASKYLHAPPSRQSTRQRDMLRDAAKNTHTHARHCPLHISAIDGRAEELPIQLPSLWTYIDHLTPGWLEDQRVKYGERGVGSGGERETPGSTGAKGGRTETVERNAYRILDRKLQDLDRKFWKSRNMTHLVGWGGATTGLLMKATGRETNV</sequence>
<evidence type="ECO:0000313" key="2">
    <source>
        <dbReference type="EMBL" id="CEM32501.1"/>
    </source>
</evidence>
<reference evidence="2 3" key="1">
    <citation type="submission" date="2014-11" db="EMBL/GenBank/DDBJ databases">
        <authorList>
            <person name="Zhu J."/>
            <person name="Qi W."/>
            <person name="Song R."/>
        </authorList>
    </citation>
    <scope>NUCLEOTIDE SEQUENCE [LARGE SCALE GENOMIC DNA]</scope>
</reference>
<evidence type="ECO:0000256" key="1">
    <source>
        <dbReference type="SAM" id="MobiDB-lite"/>
    </source>
</evidence>
<protein>
    <submittedName>
        <fullName evidence="2">Uncharacterized protein</fullName>
    </submittedName>
</protein>
<dbReference type="InParanoid" id="A0A0G4GQ45"/>
<proteinExistence type="predicted"/>
<keyword evidence="3" id="KW-1185">Reference proteome</keyword>